<evidence type="ECO:0000259" key="3">
    <source>
        <dbReference type="SMART" id="SM00244"/>
    </source>
</evidence>
<dbReference type="Gene3D" id="6.10.250.2090">
    <property type="match status" value="1"/>
</dbReference>
<dbReference type="Proteomes" id="UP000242381">
    <property type="component" value="Unassembled WGS sequence"/>
</dbReference>
<dbReference type="CDD" id="cd13437">
    <property type="entry name" value="SPFH_alloslipin"/>
    <property type="match status" value="1"/>
</dbReference>
<evidence type="ECO:0000313" key="4">
    <source>
        <dbReference type="EMBL" id="ORE21602.1"/>
    </source>
</evidence>
<feature type="domain" description="Band 7" evidence="3">
    <location>
        <begin position="91"/>
        <end position="248"/>
    </location>
</feature>
<dbReference type="PANTHER" id="PTHR10264">
    <property type="entry name" value="BAND 7 PROTEIN-RELATED"/>
    <property type="match status" value="1"/>
</dbReference>
<organism evidence="4 5">
    <name type="scientific">Rhizopus microsporus</name>
    <dbReference type="NCBI Taxonomy" id="58291"/>
    <lineage>
        <taxon>Eukaryota</taxon>
        <taxon>Fungi</taxon>
        <taxon>Fungi incertae sedis</taxon>
        <taxon>Mucoromycota</taxon>
        <taxon>Mucoromycotina</taxon>
        <taxon>Mucoromycetes</taxon>
        <taxon>Mucorales</taxon>
        <taxon>Mucorineae</taxon>
        <taxon>Rhizopodaceae</taxon>
        <taxon>Rhizopus</taxon>
    </lineage>
</organism>
<comment type="similarity">
    <text evidence="1">Belongs to the band 7/mec-2 family.</text>
</comment>
<evidence type="ECO:0000313" key="5">
    <source>
        <dbReference type="Proteomes" id="UP000242381"/>
    </source>
</evidence>
<evidence type="ECO:0000256" key="2">
    <source>
        <dbReference type="SAM" id="MobiDB-lite"/>
    </source>
</evidence>
<accession>A0A0A1NUI9</accession>
<dbReference type="SUPFAM" id="SSF117892">
    <property type="entry name" value="Band 7/SPFH domain"/>
    <property type="match status" value="1"/>
</dbReference>
<evidence type="ECO:0000256" key="1">
    <source>
        <dbReference type="ARBA" id="ARBA00008164"/>
    </source>
</evidence>
<feature type="region of interest" description="Disordered" evidence="2">
    <location>
        <begin position="1"/>
        <end position="34"/>
    </location>
</feature>
<reference evidence="4 5" key="1">
    <citation type="journal article" date="2016" name="Proc. Natl. Acad. Sci. U.S.A.">
        <title>Lipid metabolic changes in an early divergent fungus govern the establishment of a mutualistic symbiosis with endobacteria.</title>
        <authorList>
            <person name="Lastovetsky O.A."/>
            <person name="Gaspar M.L."/>
            <person name="Mondo S.J."/>
            <person name="LaButti K.M."/>
            <person name="Sandor L."/>
            <person name="Grigoriev I.V."/>
            <person name="Henry S.A."/>
            <person name="Pawlowska T.E."/>
        </authorList>
    </citation>
    <scope>NUCLEOTIDE SEQUENCE [LARGE SCALE GENOMIC DNA]</scope>
    <source>
        <strain evidence="4 5">ATCC 11559</strain>
    </source>
</reference>
<protein>
    <recommendedName>
        <fullName evidence="3">Band 7 domain-containing protein</fullName>
    </recommendedName>
</protein>
<dbReference type="EMBL" id="KV921276">
    <property type="protein sequence ID" value="ORE21602.1"/>
    <property type="molecule type" value="Genomic_DNA"/>
</dbReference>
<gene>
    <name evidence="4" type="ORF">BCV71DRAFT_210456</name>
</gene>
<dbReference type="FunFam" id="3.30.479.30:FF:000004">
    <property type="entry name" value="Putative membrane protease family, stomatin"/>
    <property type="match status" value="1"/>
</dbReference>
<dbReference type="Gene3D" id="3.30.479.30">
    <property type="entry name" value="Band 7 domain"/>
    <property type="match status" value="1"/>
</dbReference>
<dbReference type="VEuPathDB" id="FungiDB:BCV72DRAFT_288202"/>
<dbReference type="PANTHER" id="PTHR10264:SF19">
    <property type="entry name" value="AT06885P-RELATED"/>
    <property type="match status" value="1"/>
</dbReference>
<sequence>MSNRTNSHAEDDFPLMKSGYTAKGGPSTSGQPSRTIQQVKGDFATNGIQPSLALELDISTIEHGWYGNMMNGLGSIIGAFGTIPGCFCFPNPYKPVRQGSVGLVSRFGKFYKCVDPGLVKINPLTETIKRVDVKIQIADIPRQYIMTKDNVTVLIDSVLYWHIIDPYQATFGVNNVKKALIERTQTTLRHILGGKVLQECVENREAIAQEVQDITGGVAADWGVKIESILIKDFSFSKELQESLSAAAQAKRTGQSKVITARAEVDAAKLMREAADILNTPSAMQIRYLDTLNNLSKAPNTNVVFLPPSSEGTAFVKDGAGHVQPMSAFQAQNVLSVANQRPRIL</sequence>
<dbReference type="OMA" id="KFGRFER"/>
<dbReference type="GO" id="GO:0005886">
    <property type="term" value="C:plasma membrane"/>
    <property type="evidence" value="ECO:0007669"/>
    <property type="project" value="InterPro"/>
</dbReference>
<name>A0A0A1NUI9_RHIZD</name>
<dbReference type="Pfam" id="PF01145">
    <property type="entry name" value="Band_7"/>
    <property type="match status" value="1"/>
</dbReference>
<dbReference type="PRINTS" id="PR00721">
    <property type="entry name" value="STOMATIN"/>
</dbReference>
<dbReference type="InterPro" id="IPR001107">
    <property type="entry name" value="Band_7"/>
</dbReference>
<dbReference type="InterPro" id="IPR001972">
    <property type="entry name" value="Stomatin_HflK_fam"/>
</dbReference>
<dbReference type="AlphaFoldDB" id="A0A0A1NUI9"/>
<dbReference type="InterPro" id="IPR043202">
    <property type="entry name" value="Band-7_stomatin-like"/>
</dbReference>
<proteinExistence type="inferred from homology"/>
<dbReference type="InterPro" id="IPR036013">
    <property type="entry name" value="Band_7/SPFH_dom_sf"/>
</dbReference>
<dbReference type="GO" id="GO:0098552">
    <property type="term" value="C:side of membrane"/>
    <property type="evidence" value="ECO:0007669"/>
    <property type="project" value="UniProtKB-ARBA"/>
</dbReference>
<dbReference type="SMART" id="SM00244">
    <property type="entry name" value="PHB"/>
    <property type="match status" value="1"/>
</dbReference>